<dbReference type="Proteomes" id="UP000186698">
    <property type="component" value="Chromosome 1S"/>
</dbReference>
<keyword evidence="4" id="KW-0964">Secreted</keyword>
<dbReference type="GO" id="GO:0050482">
    <property type="term" value="P:arachidonate secretion"/>
    <property type="evidence" value="ECO:0007669"/>
    <property type="project" value="InterPro"/>
</dbReference>
<feature type="compositionally biased region" description="Basic residues" evidence="10">
    <location>
        <begin position="326"/>
        <end position="340"/>
    </location>
</feature>
<dbReference type="EC" id="3.1.1.4" evidence="3"/>
<accession>A0A1L8HPT5</accession>
<feature type="chain" id="PRO_5043556861" description="phospholipase A2" evidence="11">
    <location>
        <begin position="22"/>
        <end position="367"/>
    </location>
</feature>
<dbReference type="OMA" id="CVEWFWW"/>
<organism evidence="13 14">
    <name type="scientific">Xenopus laevis</name>
    <name type="common">African clawed frog</name>
    <dbReference type="NCBI Taxonomy" id="8355"/>
    <lineage>
        <taxon>Eukaryota</taxon>
        <taxon>Metazoa</taxon>
        <taxon>Chordata</taxon>
        <taxon>Craniata</taxon>
        <taxon>Vertebrata</taxon>
        <taxon>Euteleostomi</taxon>
        <taxon>Amphibia</taxon>
        <taxon>Batrachia</taxon>
        <taxon>Anura</taxon>
        <taxon>Pipoidea</taxon>
        <taxon>Pipidae</taxon>
        <taxon>Xenopodinae</taxon>
        <taxon>Xenopus</taxon>
        <taxon>Xenopus</taxon>
    </lineage>
</organism>
<feature type="compositionally biased region" description="Polar residues" evidence="10">
    <location>
        <begin position="343"/>
        <end position="359"/>
    </location>
</feature>
<evidence type="ECO:0000256" key="11">
    <source>
        <dbReference type="SAM" id="SignalP"/>
    </source>
</evidence>
<reference evidence="14" key="1">
    <citation type="submission" date="2025-08" db="UniProtKB">
        <authorList>
            <consortium name="RefSeq"/>
        </authorList>
    </citation>
    <scope>IDENTIFICATION</scope>
    <source>
        <strain evidence="14">J_2021</strain>
        <tissue evidence="14">Erythrocytes</tissue>
    </source>
</reference>
<name>A0A1L8HPT5_XENLA</name>
<dbReference type="PROSITE" id="PS00118">
    <property type="entry name" value="PA2_HIS"/>
    <property type="match status" value="1"/>
</dbReference>
<evidence type="ECO:0000313" key="13">
    <source>
        <dbReference type="Proteomes" id="UP000186698"/>
    </source>
</evidence>
<dbReference type="CDD" id="cd04704">
    <property type="entry name" value="PLA2_bee_venom_like"/>
    <property type="match status" value="1"/>
</dbReference>
<evidence type="ECO:0000256" key="2">
    <source>
        <dbReference type="ARBA" id="ARBA00004613"/>
    </source>
</evidence>
<evidence type="ECO:0000256" key="6">
    <source>
        <dbReference type="ARBA" id="ARBA00022801"/>
    </source>
</evidence>
<evidence type="ECO:0000256" key="4">
    <source>
        <dbReference type="ARBA" id="ARBA00022525"/>
    </source>
</evidence>
<dbReference type="SMART" id="SM00085">
    <property type="entry name" value="PA2c"/>
    <property type="match status" value="1"/>
</dbReference>
<comment type="cofactor">
    <cofactor evidence="1">
        <name>Ca(2+)</name>
        <dbReference type="ChEBI" id="CHEBI:29108"/>
    </cofactor>
</comment>
<protein>
    <recommendedName>
        <fullName evidence="3">phospholipase A2</fullName>
        <ecNumber evidence="3">3.1.1.4</ecNumber>
    </recommendedName>
</protein>
<dbReference type="FunFam" id="1.20.90.10:FF:000002">
    <property type="entry name" value="Phospholipase A2 group III"/>
    <property type="match status" value="1"/>
</dbReference>
<evidence type="ECO:0000256" key="8">
    <source>
        <dbReference type="ARBA" id="ARBA00023098"/>
    </source>
</evidence>
<dbReference type="InterPro" id="IPR033113">
    <property type="entry name" value="PLA2_histidine"/>
</dbReference>
<evidence type="ECO:0000256" key="5">
    <source>
        <dbReference type="ARBA" id="ARBA00022723"/>
    </source>
</evidence>
<keyword evidence="11" id="KW-0732">Signal</keyword>
<feature type="compositionally biased region" description="Basic and acidic residues" evidence="10">
    <location>
        <begin position="309"/>
        <end position="325"/>
    </location>
</feature>
<evidence type="ECO:0000313" key="14">
    <source>
        <dbReference type="RefSeq" id="XP_018099475.2"/>
    </source>
</evidence>
<dbReference type="InterPro" id="IPR016090">
    <property type="entry name" value="PLA2-like_dom"/>
</dbReference>
<dbReference type="RefSeq" id="XP_018099475.2">
    <property type="nucleotide sequence ID" value="XM_018243986.2"/>
</dbReference>
<dbReference type="GeneID" id="108707053"/>
<evidence type="ECO:0000256" key="7">
    <source>
        <dbReference type="ARBA" id="ARBA00022837"/>
    </source>
</evidence>
<dbReference type="GO" id="GO:0006644">
    <property type="term" value="P:phospholipid metabolic process"/>
    <property type="evidence" value="ECO:0007669"/>
    <property type="project" value="InterPro"/>
</dbReference>
<dbReference type="GO" id="GO:0005576">
    <property type="term" value="C:extracellular region"/>
    <property type="evidence" value="ECO:0007669"/>
    <property type="project" value="UniProtKB-SubCell"/>
</dbReference>
<dbReference type="STRING" id="8355.A0A1L8HPT5"/>
<sequence length="367" mass="41880">MVLGISVLLVGLLIICDCVTGAKTGVRYKRGLTMPGTLWCGAGSSADNFTNLGIFNGADLCCREHDHCSHQIEAFQFQYGMRNYRLHTVSHCHCDQRFRLCLHGLNDTISTLVGIMFFNILEMSCFSLKEEEQCVEWFWWGGCKRFDLVLKAELQKQAFFNYTHPTDLQTSIASSHGDTLVPTSPSHTQAPPTLSPVFGGIAKKRRRLLKNKLQGYFFRGYQKFRERNSQKSAERDSQELSDKANLIPKVNNVHTLVQKHKQKWTEIYSLPHKEAISLGQEEAIKAQQIEAESTLVLKTGKVSKDGAYRDMEEETLKHTLKETERSKRKQRAKRMKKHRCSNPGKTSDQINNESKSSGEVTPMYRRK</sequence>
<feature type="signal peptide" evidence="11">
    <location>
        <begin position="1"/>
        <end position="21"/>
    </location>
</feature>
<keyword evidence="13" id="KW-1185">Reference proteome</keyword>
<comment type="subcellular location">
    <subcellularLocation>
        <location evidence="2">Secreted</location>
    </subcellularLocation>
</comment>
<evidence type="ECO:0000256" key="9">
    <source>
        <dbReference type="ARBA" id="ARBA00023157"/>
    </source>
</evidence>
<dbReference type="GO" id="GO:0004623">
    <property type="term" value="F:phospholipase A2 activity"/>
    <property type="evidence" value="ECO:0007669"/>
    <property type="project" value="UniProtKB-EC"/>
</dbReference>
<dbReference type="SUPFAM" id="SSF48619">
    <property type="entry name" value="Phospholipase A2, PLA2"/>
    <property type="match status" value="1"/>
</dbReference>
<keyword evidence="5" id="KW-0479">Metal-binding</keyword>
<evidence type="ECO:0000259" key="12">
    <source>
        <dbReference type="SMART" id="SM00085"/>
    </source>
</evidence>
<dbReference type="PaxDb" id="8355-A0A1L8HPT5"/>
<dbReference type="CTD" id="108707053"/>
<proteinExistence type="predicted"/>
<dbReference type="Pfam" id="PF05826">
    <property type="entry name" value="Phospholip_A2_2"/>
    <property type="match status" value="1"/>
</dbReference>
<dbReference type="GO" id="GO:0046872">
    <property type="term" value="F:metal ion binding"/>
    <property type="evidence" value="ECO:0007669"/>
    <property type="project" value="UniProtKB-KW"/>
</dbReference>
<keyword evidence="9" id="KW-1015">Disulfide bond</keyword>
<dbReference type="PANTHER" id="PTHR12253">
    <property type="entry name" value="RH14732P"/>
    <property type="match status" value="1"/>
</dbReference>
<feature type="domain" description="Phospholipase A2-like central" evidence="12">
    <location>
        <begin position="6"/>
        <end position="144"/>
    </location>
</feature>
<feature type="region of interest" description="Disordered" evidence="10">
    <location>
        <begin position="309"/>
        <end position="367"/>
    </location>
</feature>
<keyword evidence="7" id="KW-0106">Calcium</keyword>
<dbReference type="AlphaFoldDB" id="A0A1L8HPT5"/>
<keyword evidence="8" id="KW-0443">Lipid metabolism</keyword>
<evidence type="ECO:0000256" key="1">
    <source>
        <dbReference type="ARBA" id="ARBA00001913"/>
    </source>
</evidence>
<evidence type="ECO:0000256" key="3">
    <source>
        <dbReference type="ARBA" id="ARBA00013278"/>
    </source>
</evidence>
<dbReference type="KEGG" id="xla:108707053"/>
<dbReference type="InterPro" id="IPR036444">
    <property type="entry name" value="PLipase_A2_dom_sf"/>
</dbReference>
<keyword evidence="6" id="KW-0378">Hydrolase</keyword>
<evidence type="ECO:0000256" key="10">
    <source>
        <dbReference type="SAM" id="MobiDB-lite"/>
    </source>
</evidence>
<dbReference type="OrthoDB" id="10059604at2759"/>
<gene>
    <name evidence="14" type="primary">LOC108707053</name>
</gene>
<dbReference type="Gene3D" id="1.20.90.10">
    <property type="entry name" value="Phospholipase A2 domain"/>
    <property type="match status" value="1"/>
</dbReference>